<name>A0A1I0Y397_SELRU</name>
<feature type="domain" description="HNH" evidence="1">
    <location>
        <begin position="233"/>
        <end position="274"/>
    </location>
</feature>
<dbReference type="Proteomes" id="UP000183843">
    <property type="component" value="Unassembled WGS sequence"/>
</dbReference>
<evidence type="ECO:0000313" key="3">
    <source>
        <dbReference type="EMBL" id="SFB07367.1"/>
    </source>
</evidence>
<dbReference type="InterPro" id="IPR002711">
    <property type="entry name" value="HNH"/>
</dbReference>
<evidence type="ECO:0000313" key="4">
    <source>
        <dbReference type="Proteomes" id="UP000183843"/>
    </source>
</evidence>
<gene>
    <name evidence="3" type="ORF">SAMN05216587_10968</name>
</gene>
<dbReference type="CDD" id="cd00085">
    <property type="entry name" value="HNHc"/>
    <property type="match status" value="1"/>
</dbReference>
<evidence type="ECO:0000259" key="2">
    <source>
        <dbReference type="Pfam" id="PF14239"/>
    </source>
</evidence>
<dbReference type="InterPro" id="IPR025938">
    <property type="entry name" value="RRXRR_dom"/>
</dbReference>
<protein>
    <submittedName>
        <fullName evidence="3">HNH endonuclease</fullName>
    </submittedName>
</protein>
<dbReference type="Pfam" id="PF01844">
    <property type="entry name" value="HNH"/>
    <property type="match status" value="1"/>
</dbReference>
<dbReference type="Gene3D" id="1.10.30.50">
    <property type="match status" value="1"/>
</dbReference>
<proteinExistence type="predicted"/>
<dbReference type="InterPro" id="IPR003615">
    <property type="entry name" value="HNH_nuc"/>
</dbReference>
<dbReference type="EMBL" id="FOJX01000009">
    <property type="protein sequence ID" value="SFB07367.1"/>
    <property type="molecule type" value="Genomic_DNA"/>
</dbReference>
<organism evidence="3 4">
    <name type="scientific">Selenomonas ruminantium</name>
    <dbReference type="NCBI Taxonomy" id="971"/>
    <lineage>
        <taxon>Bacteria</taxon>
        <taxon>Bacillati</taxon>
        <taxon>Bacillota</taxon>
        <taxon>Negativicutes</taxon>
        <taxon>Selenomonadales</taxon>
        <taxon>Selenomonadaceae</taxon>
        <taxon>Selenomonas</taxon>
    </lineage>
</organism>
<sequence length="492" mass="56297">MYVVYVLNKDSSPLMPTKRFGHVRRMLKSGQAKAVSTKPFVIQLLYESTEYTQPLYGGTDPGRTNIGEAVINEKGEVVYEAHVISRNKKIPRLMAKRKAYRQASRRGERLRRKRRAKKCGTTTIFPEGRKLPGYQEGVLALKDIINTEAKFNNRKRPAGWLTPTARQCVQTNVNAVKQILKILPVKYWTLEYNRFAFQNMGDGSIQGIDYQNNKMNRFDNVNDYIDYLQEGRCILCGCNSIEHHHHVIPRHKGGSDGPENIVGLCDDCHTKVHTNKAELDCIGKRKKYVGASIVNIAMPHIFDGLKEIFDKNLYVCKGRNTAKLRSEYGISKEHCSDAVCVASLGGNIPLSNVNDSSAFTIIQFRNHDRAIIKTQYERKYKLDGVVIAKNRKPRFEQDKKIPALSDWYKNLCEEVGASKARALLSKLKVAKSIRGYNDTNRIMDGAIFLYKGKRYVLKAYKYRRKFLEAYGQEKLFLAKECVFVQRKSLVYV</sequence>
<dbReference type="GO" id="GO:0004519">
    <property type="term" value="F:endonuclease activity"/>
    <property type="evidence" value="ECO:0007669"/>
    <property type="project" value="UniProtKB-KW"/>
</dbReference>
<keyword evidence="3" id="KW-0378">Hydrolase</keyword>
<reference evidence="3 4" key="1">
    <citation type="submission" date="2016-10" db="EMBL/GenBank/DDBJ databases">
        <authorList>
            <person name="de Groot N.N."/>
        </authorList>
    </citation>
    <scope>NUCLEOTIDE SEQUENCE [LARGE SCALE GENOMIC DNA]</scope>
    <source>
        <strain evidence="3 4">L14</strain>
    </source>
</reference>
<accession>A0A1I0Y397</accession>
<dbReference type="RefSeq" id="WP_074816352.1">
    <property type="nucleotide sequence ID" value="NZ_FOJX01000009.1"/>
</dbReference>
<keyword evidence="3" id="KW-0255">Endonuclease</keyword>
<keyword evidence="3" id="KW-0540">Nuclease</keyword>
<dbReference type="GO" id="GO:0003676">
    <property type="term" value="F:nucleic acid binding"/>
    <property type="evidence" value="ECO:0007669"/>
    <property type="project" value="InterPro"/>
</dbReference>
<dbReference type="GO" id="GO:0008270">
    <property type="term" value="F:zinc ion binding"/>
    <property type="evidence" value="ECO:0007669"/>
    <property type="project" value="InterPro"/>
</dbReference>
<dbReference type="AlphaFoldDB" id="A0A1I0Y397"/>
<dbReference type="Pfam" id="PF14239">
    <property type="entry name" value="RRXRR"/>
    <property type="match status" value="1"/>
</dbReference>
<evidence type="ECO:0000259" key="1">
    <source>
        <dbReference type="Pfam" id="PF01844"/>
    </source>
</evidence>
<feature type="domain" description="RRXRR" evidence="2">
    <location>
        <begin position="4"/>
        <end position="212"/>
    </location>
</feature>